<feature type="domain" description="Phage head morphogenesis" evidence="1">
    <location>
        <begin position="53"/>
        <end position="182"/>
    </location>
</feature>
<dbReference type="EMBL" id="JAMZEK010000003">
    <property type="protein sequence ID" value="MCP1375382.1"/>
    <property type="molecule type" value="Genomic_DNA"/>
</dbReference>
<accession>A0ABT1FDC9</accession>
<evidence type="ECO:0000313" key="3">
    <source>
        <dbReference type="Proteomes" id="UP001204615"/>
    </source>
</evidence>
<dbReference type="RefSeq" id="WP_253567832.1">
    <property type="nucleotide sequence ID" value="NZ_JAMZEK010000003.1"/>
</dbReference>
<evidence type="ECO:0000259" key="1">
    <source>
        <dbReference type="Pfam" id="PF04233"/>
    </source>
</evidence>
<protein>
    <submittedName>
        <fullName evidence="2">Phage minor head protein</fullName>
    </submittedName>
</protein>
<organism evidence="2 3">
    <name type="scientific">Dyella lutea</name>
    <dbReference type="NCBI Taxonomy" id="2950441"/>
    <lineage>
        <taxon>Bacteria</taxon>
        <taxon>Pseudomonadati</taxon>
        <taxon>Pseudomonadota</taxon>
        <taxon>Gammaproteobacteria</taxon>
        <taxon>Lysobacterales</taxon>
        <taxon>Rhodanobacteraceae</taxon>
        <taxon>Dyella</taxon>
    </lineage>
</organism>
<reference evidence="2 3" key="1">
    <citation type="submission" date="2022-06" db="EMBL/GenBank/DDBJ databases">
        <title>Dyella sp. Sa strain:Sa Genome sequencing.</title>
        <authorList>
            <person name="Park S."/>
        </authorList>
    </citation>
    <scope>NUCLEOTIDE SEQUENCE [LARGE SCALE GENOMIC DNA]</scope>
    <source>
        <strain evidence="2 3">Sa</strain>
    </source>
</reference>
<keyword evidence="3" id="KW-1185">Reference proteome</keyword>
<dbReference type="InterPro" id="IPR006528">
    <property type="entry name" value="Phage_head_morphogenesis_dom"/>
</dbReference>
<name>A0ABT1FDC9_9GAMM</name>
<dbReference type="Proteomes" id="UP001204615">
    <property type="component" value="Unassembled WGS sequence"/>
</dbReference>
<comment type="caution">
    <text evidence="2">The sequence shown here is derived from an EMBL/GenBank/DDBJ whole genome shotgun (WGS) entry which is preliminary data.</text>
</comment>
<gene>
    <name evidence="2" type="ORF">NC595_15130</name>
</gene>
<dbReference type="Pfam" id="PF04233">
    <property type="entry name" value="Phage_Mu_F"/>
    <property type="match status" value="1"/>
</dbReference>
<evidence type="ECO:0000313" key="2">
    <source>
        <dbReference type="EMBL" id="MCP1375382.1"/>
    </source>
</evidence>
<sequence>MPRTAGPLPQEAIDYLQAKRIKPGFDYRDVWREEHAGAFTVAKMTELDMLSDMRDSLSEALKKGTTLRAWSKQVTPELQRRGWWGMQEAVDPLTGRKGLVQLGSPRRLRTIYEANLRSARAAGQWERIQRTKATHPYLLYTLGPSAHHRPQHVDWSGTLLPIEDEFWRYAMPPNGYGCKCGVRQVSKVEYGRLRDKGYQDPLAPQILDDQGLPTGHREQRLVPVKIDAPVLKWRKWVNRRTGEIEHVVEGIDPGWDTNPGQAARRQQLAREFMRSVNRAPALAGAEALQQVLPTIVDDLDSAYKEWVDAIASGELDRVGGRRTIGALTPQLVQALKQKVGVQATTAGLTIEQREVTHLMAEARKGHKAMTMGQVRNLVRYLANPRAVIWDASGRHPALLYVFEPVIRTDREYGRLAVRIDFAKDGATINAVRSGAIVVRANLEQPGMVRLDEGEAL</sequence>
<proteinExistence type="predicted"/>